<proteinExistence type="predicted"/>
<keyword evidence="1" id="KW-0472">Membrane</keyword>
<feature type="transmembrane region" description="Helical" evidence="1">
    <location>
        <begin position="81"/>
        <end position="98"/>
    </location>
</feature>
<dbReference type="EMBL" id="MN740231">
    <property type="protein sequence ID" value="QHT94786.1"/>
    <property type="molecule type" value="Genomic_DNA"/>
</dbReference>
<evidence type="ECO:0000256" key="1">
    <source>
        <dbReference type="SAM" id="Phobius"/>
    </source>
</evidence>
<reference evidence="2" key="1">
    <citation type="journal article" date="2020" name="Nature">
        <title>Giant virus diversity and host interactions through global metagenomics.</title>
        <authorList>
            <person name="Schulz F."/>
            <person name="Roux S."/>
            <person name="Paez-Espino D."/>
            <person name="Jungbluth S."/>
            <person name="Walsh D.A."/>
            <person name="Denef V.J."/>
            <person name="McMahon K.D."/>
            <person name="Konstantinidis K.T."/>
            <person name="Eloe-Fadrosh E.A."/>
            <person name="Kyrpides N.C."/>
            <person name="Woyke T."/>
        </authorList>
    </citation>
    <scope>NUCLEOTIDE SEQUENCE</scope>
    <source>
        <strain evidence="2">GVMAG-M-3300024261-26</strain>
    </source>
</reference>
<dbReference type="AlphaFoldDB" id="A0A6C0IQT3"/>
<evidence type="ECO:0000313" key="2">
    <source>
        <dbReference type="EMBL" id="QHT94786.1"/>
    </source>
</evidence>
<sequence length="563" mass="64910">MSHLHSHFKDEINWLFFQLTRKNNDACIKNIETRLHDTLTLLKTKVATSNEFVPYLKILYRFIGFTRDNYKGIGEKTLSHVILYVFFNVFPVLGIYALHRLVKVSSEVGPQYYFGCWKDMKQICIYAYNNSSMGENHSIIHYIGRIVNTQLSHDAETWKFSANCFSKTHISNVAKYIPREKSNHGWLFEKLAIDWIQHSKPYILTTATNADSRARAILKSKRMYRKVVSSLNKCLDTTETRLCNHDHNQLDLQAISLLTAVNKEPTFLNINSSCEDTRIAADFKQLALHNGQHSVNQFECGQSYSKISIYHIIKFAIRLYETDNDTVKDSDIAIVNKLWNDMYLNTIKTCKKNMIIPLLDVSYGMNDENLYSAIGISILLSHTSNLYKRIIAVDKLPTWIDLSTTDNIVDQVGRVMTCIKSMYNTRPNFSAAIELCIHAVEAINVHSVRPSFVDNYKIVLLSDFNHFPVDSSPVYELFHLHNSDCLPTTVFWNMNNHDCVDIHTSIDSSHSMVLSGYSSSHIHNLCNANTNSKKSMYRRISKMVSNKRFDCFSDYVDKMIQLF</sequence>
<organism evidence="2">
    <name type="scientific">viral metagenome</name>
    <dbReference type="NCBI Taxonomy" id="1070528"/>
    <lineage>
        <taxon>unclassified sequences</taxon>
        <taxon>metagenomes</taxon>
        <taxon>organismal metagenomes</taxon>
    </lineage>
</organism>
<name>A0A6C0IQT3_9ZZZZ</name>
<keyword evidence="1" id="KW-1133">Transmembrane helix</keyword>
<protein>
    <submittedName>
        <fullName evidence="2">Uncharacterized protein</fullName>
    </submittedName>
</protein>
<keyword evidence="1" id="KW-0812">Transmembrane</keyword>
<accession>A0A6C0IQT3</accession>